<dbReference type="EMBL" id="ADLO01000114">
    <property type="protein sequence ID" value="KGF53209.1"/>
    <property type="molecule type" value="Genomic_DNA"/>
</dbReference>
<accession>A0A096D6M2</accession>
<name>A0A096D6M2_FLAPL</name>
<keyword evidence="2" id="KW-1185">Reference proteome</keyword>
<comment type="caution">
    <text evidence="1">The sequence shown here is derived from an EMBL/GenBank/DDBJ whole genome shotgun (WGS) entry which is preliminary data.</text>
</comment>
<evidence type="ECO:0000313" key="2">
    <source>
        <dbReference type="Proteomes" id="UP000029585"/>
    </source>
</evidence>
<evidence type="ECO:0008006" key="3">
    <source>
        <dbReference type="Google" id="ProtNLM"/>
    </source>
</evidence>
<dbReference type="eggNOG" id="ENOG50309PS">
    <property type="taxonomic scope" value="Bacteria"/>
</dbReference>
<dbReference type="Proteomes" id="UP000029585">
    <property type="component" value="Unassembled WGS sequence"/>
</dbReference>
<dbReference type="AlphaFoldDB" id="A0A096D6M2"/>
<evidence type="ECO:0000313" key="1">
    <source>
        <dbReference type="EMBL" id="KGF53209.1"/>
    </source>
</evidence>
<dbReference type="HOGENOM" id="CLU_127518_0_0_9"/>
<sequence length="141" mass="15366">MGFRLEIDGAGPVKLTERAITSVKFGSEIPQDSNARATDNGASIKIWGKLLFSLGGEEQDSTLNLAQWSLVPSESPDSYRNVKVDVVSASQIVRQITLPNAFVVEYAEELDDETGVGSFYLHVKQKKDQTAKVTIDGEFSA</sequence>
<gene>
    <name evidence="1" type="ORF">HMPREF9460_03718</name>
</gene>
<reference evidence="1 2" key="1">
    <citation type="submission" date="2011-08" db="EMBL/GenBank/DDBJ databases">
        <title>The Genome Sequence of Clostridium orbiscindens 1_3_50AFAA.</title>
        <authorList>
            <consortium name="The Broad Institute Genome Sequencing Platform"/>
            <person name="Earl A."/>
            <person name="Ward D."/>
            <person name="Feldgarden M."/>
            <person name="Gevers D."/>
            <person name="Daigneault M."/>
            <person name="Strauss J."/>
            <person name="Allen-Vercoe E."/>
            <person name="Young S.K."/>
            <person name="Zeng Q."/>
            <person name="Gargeya S."/>
            <person name="Fitzgerald M."/>
            <person name="Haas B."/>
            <person name="Abouelleil A."/>
            <person name="Alvarado L."/>
            <person name="Arachchi H.M."/>
            <person name="Berlin A."/>
            <person name="Brown A."/>
            <person name="Chapman S.B."/>
            <person name="Chen Z."/>
            <person name="Dunbar C."/>
            <person name="Freedman E."/>
            <person name="Gearin G."/>
            <person name="Gellesch M."/>
            <person name="Goldberg J."/>
            <person name="Griggs A."/>
            <person name="Gujja S."/>
            <person name="Heiman D."/>
            <person name="Howarth C."/>
            <person name="Larson L."/>
            <person name="Lui A."/>
            <person name="MacDonald P.J.P."/>
            <person name="Montmayeur A."/>
            <person name="Murphy C."/>
            <person name="Neiman D."/>
            <person name="Pearson M."/>
            <person name="Priest M."/>
            <person name="Roberts A."/>
            <person name="Saif S."/>
            <person name="Shea T."/>
            <person name="Shenoy N."/>
            <person name="Sisk P."/>
            <person name="Stolte C."/>
            <person name="Sykes S."/>
            <person name="Wortman J."/>
            <person name="Nusbaum C."/>
            <person name="Birren B."/>
        </authorList>
    </citation>
    <scope>NUCLEOTIDE SEQUENCE [LARGE SCALE GENOMIC DNA]</scope>
    <source>
        <strain evidence="1 2">1_3_50AFAA</strain>
    </source>
</reference>
<protein>
    <recommendedName>
        <fullName evidence="3">Membrane-associated protease 1</fullName>
    </recommendedName>
</protein>
<dbReference type="RefSeq" id="WP_024724293.1">
    <property type="nucleotide sequence ID" value="NZ_KN174167.1"/>
</dbReference>
<dbReference type="PATRIC" id="fig|742738.3.peg.3825"/>
<proteinExistence type="predicted"/>
<organism evidence="1 2">
    <name type="scientific">Flavonifractor plautii 1_3_50AFAA</name>
    <dbReference type="NCBI Taxonomy" id="742738"/>
    <lineage>
        <taxon>Bacteria</taxon>
        <taxon>Bacillati</taxon>
        <taxon>Bacillota</taxon>
        <taxon>Clostridia</taxon>
        <taxon>Eubacteriales</taxon>
        <taxon>Oscillospiraceae</taxon>
        <taxon>Flavonifractor</taxon>
    </lineage>
</organism>